<gene>
    <name evidence="1" type="ORF">MENT_LOCUS22580</name>
</gene>
<protein>
    <submittedName>
        <fullName evidence="1">Uncharacterized protein</fullName>
    </submittedName>
</protein>
<dbReference type="Proteomes" id="UP000580250">
    <property type="component" value="Unassembled WGS sequence"/>
</dbReference>
<name>A0A6V7V8A0_MELEN</name>
<sequence length="52" mass="6129">MYFKLKIALSFSYPINIFNNASFAHLLKNVLISTYIHSSLLSFTFIKTFLFY</sequence>
<comment type="caution">
    <text evidence="1">The sequence shown here is derived from an EMBL/GenBank/DDBJ whole genome shotgun (WGS) entry which is preliminary data.</text>
</comment>
<evidence type="ECO:0000313" key="2">
    <source>
        <dbReference type="Proteomes" id="UP000580250"/>
    </source>
</evidence>
<dbReference type="EMBL" id="CAJEWN010000178">
    <property type="protein sequence ID" value="CAD2171137.1"/>
    <property type="molecule type" value="Genomic_DNA"/>
</dbReference>
<accession>A0A6V7V8A0</accession>
<evidence type="ECO:0000313" key="1">
    <source>
        <dbReference type="EMBL" id="CAD2171137.1"/>
    </source>
</evidence>
<reference evidence="1 2" key="1">
    <citation type="submission" date="2020-08" db="EMBL/GenBank/DDBJ databases">
        <authorList>
            <person name="Koutsovoulos G."/>
            <person name="Danchin GJ E."/>
        </authorList>
    </citation>
    <scope>NUCLEOTIDE SEQUENCE [LARGE SCALE GENOMIC DNA]</scope>
</reference>
<dbReference type="AlphaFoldDB" id="A0A6V7V8A0"/>
<organism evidence="1 2">
    <name type="scientific">Meloidogyne enterolobii</name>
    <name type="common">Root-knot nematode worm</name>
    <name type="synonym">Meloidogyne mayaguensis</name>
    <dbReference type="NCBI Taxonomy" id="390850"/>
    <lineage>
        <taxon>Eukaryota</taxon>
        <taxon>Metazoa</taxon>
        <taxon>Ecdysozoa</taxon>
        <taxon>Nematoda</taxon>
        <taxon>Chromadorea</taxon>
        <taxon>Rhabditida</taxon>
        <taxon>Tylenchina</taxon>
        <taxon>Tylenchomorpha</taxon>
        <taxon>Tylenchoidea</taxon>
        <taxon>Meloidogynidae</taxon>
        <taxon>Meloidogyninae</taxon>
        <taxon>Meloidogyne</taxon>
    </lineage>
</organism>
<proteinExistence type="predicted"/>